<dbReference type="Proteomes" id="UP001217089">
    <property type="component" value="Unassembled WGS sequence"/>
</dbReference>
<dbReference type="EMBL" id="JARBDR010000917">
    <property type="protein sequence ID" value="KAJ8303285.1"/>
    <property type="molecule type" value="Genomic_DNA"/>
</dbReference>
<name>A0ABQ9EIR8_TEGGR</name>
<sequence length="59" mass="6674">MPDSRVFVTLMEIAELSNLIPEAKKLATRALGPKGIDRDMLATMKKDIYPRTVRENSKL</sequence>
<reference evidence="1 2" key="1">
    <citation type="submission" date="2022-12" db="EMBL/GenBank/DDBJ databases">
        <title>Chromosome-level genome of Tegillarca granosa.</title>
        <authorList>
            <person name="Kim J."/>
        </authorList>
    </citation>
    <scope>NUCLEOTIDE SEQUENCE [LARGE SCALE GENOMIC DNA]</scope>
    <source>
        <strain evidence="1">Teg-2019</strain>
        <tissue evidence="1">Adductor muscle</tissue>
    </source>
</reference>
<gene>
    <name evidence="1" type="ORF">KUTeg_019681</name>
</gene>
<organism evidence="1 2">
    <name type="scientific">Tegillarca granosa</name>
    <name type="common">Malaysian cockle</name>
    <name type="synonym">Anadara granosa</name>
    <dbReference type="NCBI Taxonomy" id="220873"/>
    <lineage>
        <taxon>Eukaryota</taxon>
        <taxon>Metazoa</taxon>
        <taxon>Spiralia</taxon>
        <taxon>Lophotrochozoa</taxon>
        <taxon>Mollusca</taxon>
        <taxon>Bivalvia</taxon>
        <taxon>Autobranchia</taxon>
        <taxon>Pteriomorphia</taxon>
        <taxon>Arcoida</taxon>
        <taxon>Arcoidea</taxon>
        <taxon>Arcidae</taxon>
        <taxon>Tegillarca</taxon>
    </lineage>
</organism>
<evidence type="ECO:0000313" key="1">
    <source>
        <dbReference type="EMBL" id="KAJ8303285.1"/>
    </source>
</evidence>
<evidence type="ECO:0000313" key="2">
    <source>
        <dbReference type="Proteomes" id="UP001217089"/>
    </source>
</evidence>
<protein>
    <submittedName>
        <fullName evidence="1">Uncharacterized protein</fullName>
    </submittedName>
</protein>
<comment type="caution">
    <text evidence="1">The sequence shown here is derived from an EMBL/GenBank/DDBJ whole genome shotgun (WGS) entry which is preliminary data.</text>
</comment>
<keyword evidence="2" id="KW-1185">Reference proteome</keyword>
<proteinExistence type="predicted"/>
<accession>A0ABQ9EIR8</accession>